<dbReference type="SUPFAM" id="SSF56281">
    <property type="entry name" value="Metallo-hydrolase/oxidoreductase"/>
    <property type="match status" value="1"/>
</dbReference>
<accession>M0I3L4</accession>
<dbReference type="Pfam" id="PF00753">
    <property type="entry name" value="Lactamase_B"/>
    <property type="match status" value="1"/>
</dbReference>
<comment type="caution">
    <text evidence="3">The sequence shown here is derived from an EMBL/GenBank/DDBJ whole genome shotgun (WGS) entry which is preliminary data.</text>
</comment>
<dbReference type="PROSITE" id="PS51257">
    <property type="entry name" value="PROKAR_LIPOPROTEIN"/>
    <property type="match status" value="1"/>
</dbReference>
<dbReference type="InterPro" id="IPR001279">
    <property type="entry name" value="Metallo-B-lactamas"/>
</dbReference>
<feature type="region of interest" description="Disordered" evidence="1">
    <location>
        <begin position="24"/>
        <end position="43"/>
    </location>
</feature>
<protein>
    <submittedName>
        <fullName evidence="3">Beta-lactamase</fullName>
    </submittedName>
</protein>
<dbReference type="PANTHER" id="PTHR30619">
    <property type="entry name" value="DNA INTERNALIZATION/COMPETENCE PROTEIN COMEC/REC2"/>
    <property type="match status" value="1"/>
</dbReference>
<keyword evidence="4" id="KW-1185">Reference proteome</keyword>
<reference evidence="3 4" key="1">
    <citation type="journal article" date="2014" name="PLoS Genet.">
        <title>Phylogenetically driven sequencing of extremely halophilic archaea reveals strategies for static and dynamic osmo-response.</title>
        <authorList>
            <person name="Becker E.A."/>
            <person name="Seitzer P.M."/>
            <person name="Tritt A."/>
            <person name="Larsen D."/>
            <person name="Krusor M."/>
            <person name="Yao A.I."/>
            <person name="Wu D."/>
            <person name="Madern D."/>
            <person name="Eisen J.A."/>
            <person name="Darling A.E."/>
            <person name="Facciotti M.T."/>
        </authorList>
    </citation>
    <scope>NUCLEOTIDE SEQUENCE [LARGE SCALE GENOMIC DNA]</scope>
    <source>
        <strain evidence="3 4">ATCC BAA-897</strain>
    </source>
</reference>
<feature type="domain" description="Metallo-beta-lactamase" evidence="2">
    <location>
        <begin position="65"/>
        <end position="128"/>
    </location>
</feature>
<dbReference type="InterPro" id="IPR036866">
    <property type="entry name" value="RibonucZ/Hydroxyglut_hydro"/>
</dbReference>
<dbReference type="Gene3D" id="3.60.15.10">
    <property type="entry name" value="Ribonuclease Z/Hydroxyacylglutathione hydrolase-like"/>
    <property type="match status" value="1"/>
</dbReference>
<dbReference type="EMBL" id="AOLM01000024">
    <property type="protein sequence ID" value="ELZ89984.1"/>
    <property type="molecule type" value="Genomic_DNA"/>
</dbReference>
<name>M0I3L4_9EURY</name>
<dbReference type="PANTHER" id="PTHR30619:SF1">
    <property type="entry name" value="RECOMBINATION PROTEIN 2"/>
    <property type="match status" value="1"/>
</dbReference>
<organism evidence="3 4">
    <name type="scientific">Haloferax sulfurifontis ATCC BAA-897</name>
    <dbReference type="NCBI Taxonomy" id="662480"/>
    <lineage>
        <taxon>Archaea</taxon>
        <taxon>Methanobacteriati</taxon>
        <taxon>Methanobacteriota</taxon>
        <taxon>Stenosarchaea group</taxon>
        <taxon>Halobacteria</taxon>
        <taxon>Halobacteriales</taxon>
        <taxon>Haloferacaceae</taxon>
        <taxon>Haloferax</taxon>
    </lineage>
</organism>
<dbReference type="Proteomes" id="UP000011508">
    <property type="component" value="Unassembled WGS sequence"/>
</dbReference>
<gene>
    <name evidence="3" type="ORF">C441_14961</name>
</gene>
<sequence length="141" mass="14675">MTLQVRTIAVVLLVFIAGCTGASGPTSETGAGASSTATPTPTATTQATQTVASVNGSLDVHFINVGQSVSTLLVAPNGETMLIDTGDFRDDGEHVLSYLQAHEIDRIDHLVTSHSDADHIGGNAAVIDYLALLKSYFSNIF</sequence>
<evidence type="ECO:0000256" key="1">
    <source>
        <dbReference type="SAM" id="MobiDB-lite"/>
    </source>
</evidence>
<proteinExistence type="predicted"/>
<dbReference type="AlphaFoldDB" id="M0I3L4"/>
<evidence type="ECO:0000313" key="3">
    <source>
        <dbReference type="EMBL" id="ELZ89984.1"/>
    </source>
</evidence>
<evidence type="ECO:0000259" key="2">
    <source>
        <dbReference type="Pfam" id="PF00753"/>
    </source>
</evidence>
<dbReference type="RefSeq" id="WP_007275776.1">
    <property type="nucleotide sequence ID" value="NZ_AOLM01000024.1"/>
</dbReference>
<evidence type="ECO:0000313" key="4">
    <source>
        <dbReference type="Proteomes" id="UP000011508"/>
    </source>
</evidence>
<dbReference type="InterPro" id="IPR052159">
    <property type="entry name" value="Competence_DNA_uptake"/>
</dbReference>